<dbReference type="Gene3D" id="3.40.50.880">
    <property type="match status" value="1"/>
</dbReference>
<feature type="non-terminal residue" evidence="4">
    <location>
        <position position="225"/>
    </location>
</feature>
<keyword evidence="4" id="KW-0315">Glutamine amidotransferase</keyword>
<gene>
    <name evidence="4" type="ORF">BC938DRAFT_472835</name>
</gene>
<dbReference type="EC" id="4.2.1.130" evidence="1"/>
<evidence type="ECO:0000313" key="4">
    <source>
        <dbReference type="EMBL" id="RUS24953.1"/>
    </source>
</evidence>
<reference evidence="4 5" key="1">
    <citation type="journal article" date="2018" name="New Phytol.">
        <title>Phylogenomics of Endogonaceae and evolution of mycorrhizas within Mucoromycota.</title>
        <authorList>
            <person name="Chang Y."/>
            <person name="Desiro A."/>
            <person name="Na H."/>
            <person name="Sandor L."/>
            <person name="Lipzen A."/>
            <person name="Clum A."/>
            <person name="Barry K."/>
            <person name="Grigoriev I.V."/>
            <person name="Martin F.M."/>
            <person name="Stajich J.E."/>
            <person name="Smith M.E."/>
            <person name="Bonito G."/>
            <person name="Spatafora J.W."/>
        </authorList>
    </citation>
    <scope>NUCLEOTIDE SEQUENCE [LARGE SCALE GENOMIC DNA]</scope>
    <source>
        <strain evidence="4 5">AD002</strain>
    </source>
</reference>
<evidence type="ECO:0000259" key="3">
    <source>
        <dbReference type="Pfam" id="PF01965"/>
    </source>
</evidence>
<dbReference type="InterPro" id="IPR029062">
    <property type="entry name" value="Class_I_gatase-like"/>
</dbReference>
<dbReference type="AlphaFoldDB" id="A0A433Q594"/>
<name>A0A433Q594_9FUNG</name>
<dbReference type="GO" id="GO:0016740">
    <property type="term" value="F:transferase activity"/>
    <property type="evidence" value="ECO:0007669"/>
    <property type="project" value="UniProtKB-KW"/>
</dbReference>
<keyword evidence="5" id="KW-1185">Reference proteome</keyword>
<dbReference type="SUPFAM" id="SSF52317">
    <property type="entry name" value="Class I glutamine amidotransferase-like"/>
    <property type="match status" value="1"/>
</dbReference>
<sequence length="225" mass="24604">PQVDVLRRAQLSVVIAGISLKELEYAVCSRGVKIIPDILLDNESATWNESDFDAIVIPGGMDGARTLAGDARVLKLLSNQEKQGKITGFICAGTLAAKAAGVGLGGKVTSHPSVKGELVNDYEYIDDDRVVVANKVITSRGPGTTFAFALMIVEQLLGKQVSGMGEKFDWLSCFAIHVAPSCFPGSPDRRRTHDVATHLVIWRKLWWMKRMNEWCQCIGVKEDEC</sequence>
<dbReference type="Pfam" id="PF01965">
    <property type="entry name" value="DJ-1_PfpI"/>
    <property type="match status" value="1"/>
</dbReference>
<dbReference type="GO" id="GO:0005634">
    <property type="term" value="C:nucleus"/>
    <property type="evidence" value="ECO:0007669"/>
    <property type="project" value="TreeGrafter"/>
</dbReference>
<dbReference type="GO" id="GO:1903189">
    <property type="term" value="P:glyoxal metabolic process"/>
    <property type="evidence" value="ECO:0007669"/>
    <property type="project" value="TreeGrafter"/>
</dbReference>
<keyword evidence="4" id="KW-0808">Transferase</keyword>
<dbReference type="PANTHER" id="PTHR48094:SF12">
    <property type="entry name" value="PARKINSON DISEASE PROTEIN 7 HOMOLOG"/>
    <property type="match status" value="1"/>
</dbReference>
<comment type="caution">
    <text evidence="4">The sequence shown here is derived from an EMBL/GenBank/DDBJ whole genome shotgun (WGS) entry which is preliminary data.</text>
</comment>
<dbReference type="CDD" id="cd03135">
    <property type="entry name" value="GATase1_DJ-1"/>
    <property type="match status" value="1"/>
</dbReference>
<evidence type="ECO:0000313" key="5">
    <source>
        <dbReference type="Proteomes" id="UP000274822"/>
    </source>
</evidence>
<dbReference type="InterPro" id="IPR050325">
    <property type="entry name" value="Prot/Nucl_acid_deglycase"/>
</dbReference>
<dbReference type="EMBL" id="RBNJ01014458">
    <property type="protein sequence ID" value="RUS24953.1"/>
    <property type="molecule type" value="Genomic_DNA"/>
</dbReference>
<dbReference type="GO" id="GO:0006979">
    <property type="term" value="P:response to oxidative stress"/>
    <property type="evidence" value="ECO:0007669"/>
    <property type="project" value="TreeGrafter"/>
</dbReference>
<protein>
    <recommendedName>
        <fullName evidence="1">D-lactate dehydratase</fullName>
        <ecNumber evidence="1">4.2.1.130</ecNumber>
    </recommendedName>
</protein>
<proteinExistence type="predicted"/>
<organism evidence="4 5">
    <name type="scientific">Jimgerdemannia flammicorona</name>
    <dbReference type="NCBI Taxonomy" id="994334"/>
    <lineage>
        <taxon>Eukaryota</taxon>
        <taxon>Fungi</taxon>
        <taxon>Fungi incertae sedis</taxon>
        <taxon>Mucoromycota</taxon>
        <taxon>Mucoromycotina</taxon>
        <taxon>Endogonomycetes</taxon>
        <taxon>Endogonales</taxon>
        <taxon>Endogonaceae</taxon>
        <taxon>Jimgerdemannia</taxon>
    </lineage>
</organism>
<dbReference type="GO" id="GO:0019172">
    <property type="term" value="F:glyoxalase III activity"/>
    <property type="evidence" value="ECO:0007669"/>
    <property type="project" value="UniProtKB-EC"/>
</dbReference>
<evidence type="ECO:0000256" key="1">
    <source>
        <dbReference type="ARBA" id="ARBA00013134"/>
    </source>
</evidence>
<dbReference type="PANTHER" id="PTHR48094">
    <property type="entry name" value="PROTEIN/NUCLEIC ACID DEGLYCASE DJ-1-RELATED"/>
    <property type="match status" value="1"/>
</dbReference>
<comment type="catalytic activity">
    <reaction evidence="2">
        <text>methylglyoxal + H2O = (R)-lactate + H(+)</text>
        <dbReference type="Rhea" id="RHEA:27754"/>
        <dbReference type="ChEBI" id="CHEBI:15377"/>
        <dbReference type="ChEBI" id="CHEBI:15378"/>
        <dbReference type="ChEBI" id="CHEBI:16004"/>
        <dbReference type="ChEBI" id="CHEBI:17158"/>
        <dbReference type="EC" id="4.2.1.130"/>
    </reaction>
</comment>
<accession>A0A433Q594</accession>
<dbReference type="InterPro" id="IPR006287">
    <property type="entry name" value="DJ-1"/>
</dbReference>
<evidence type="ECO:0000256" key="2">
    <source>
        <dbReference type="ARBA" id="ARBA00048082"/>
    </source>
</evidence>
<dbReference type="NCBIfam" id="TIGR01383">
    <property type="entry name" value="not_thiJ"/>
    <property type="match status" value="1"/>
</dbReference>
<dbReference type="InterPro" id="IPR002818">
    <property type="entry name" value="DJ-1/PfpI"/>
</dbReference>
<feature type="non-terminal residue" evidence="4">
    <location>
        <position position="1"/>
    </location>
</feature>
<feature type="domain" description="DJ-1/PfpI" evidence="3">
    <location>
        <begin position="3"/>
        <end position="155"/>
    </location>
</feature>
<dbReference type="Proteomes" id="UP000274822">
    <property type="component" value="Unassembled WGS sequence"/>
</dbReference>
<dbReference type="GO" id="GO:0005739">
    <property type="term" value="C:mitochondrion"/>
    <property type="evidence" value="ECO:0007669"/>
    <property type="project" value="TreeGrafter"/>
</dbReference>